<gene>
    <name evidence="2" type="ORF">CJOHNSTONI_LOCUS2443</name>
</gene>
<dbReference type="AlphaFoldDB" id="A0A8J2MKE0"/>
<evidence type="ECO:0000256" key="1">
    <source>
        <dbReference type="SAM" id="MobiDB-lite"/>
    </source>
</evidence>
<name>A0A8J2MKE0_9BILA</name>
<organism evidence="2 3">
    <name type="scientific">Cercopithifilaria johnstoni</name>
    <dbReference type="NCBI Taxonomy" id="2874296"/>
    <lineage>
        <taxon>Eukaryota</taxon>
        <taxon>Metazoa</taxon>
        <taxon>Ecdysozoa</taxon>
        <taxon>Nematoda</taxon>
        <taxon>Chromadorea</taxon>
        <taxon>Rhabditida</taxon>
        <taxon>Spirurina</taxon>
        <taxon>Spiruromorpha</taxon>
        <taxon>Filarioidea</taxon>
        <taxon>Onchocercidae</taxon>
        <taxon>Cercopithifilaria</taxon>
    </lineage>
</organism>
<dbReference type="EMBL" id="CAKAEH010000870">
    <property type="protein sequence ID" value="CAG9532102.1"/>
    <property type="molecule type" value="Genomic_DNA"/>
</dbReference>
<feature type="region of interest" description="Disordered" evidence="1">
    <location>
        <begin position="22"/>
        <end position="60"/>
    </location>
</feature>
<feature type="compositionally biased region" description="Low complexity" evidence="1">
    <location>
        <begin position="22"/>
        <end position="40"/>
    </location>
</feature>
<protein>
    <submittedName>
        <fullName evidence="2">Uncharacterized protein</fullName>
    </submittedName>
</protein>
<reference evidence="2" key="1">
    <citation type="submission" date="2021-09" db="EMBL/GenBank/DDBJ databases">
        <authorList>
            <consortium name="Pathogen Informatics"/>
        </authorList>
    </citation>
    <scope>NUCLEOTIDE SEQUENCE</scope>
</reference>
<keyword evidence="3" id="KW-1185">Reference proteome</keyword>
<dbReference type="Proteomes" id="UP000746747">
    <property type="component" value="Unassembled WGS sequence"/>
</dbReference>
<sequence length="77" mass="8554">MIMMISVTNGDYDNYDVVVKENNANNKSDSSDDTSNTSTKLIDNDDNDDDDDDDNDNDNEMKISNLLIAGMIVTTIQ</sequence>
<comment type="caution">
    <text evidence="2">The sequence shown here is derived from an EMBL/GenBank/DDBJ whole genome shotgun (WGS) entry which is preliminary data.</text>
</comment>
<feature type="compositionally biased region" description="Acidic residues" evidence="1">
    <location>
        <begin position="44"/>
        <end position="58"/>
    </location>
</feature>
<evidence type="ECO:0000313" key="3">
    <source>
        <dbReference type="Proteomes" id="UP000746747"/>
    </source>
</evidence>
<proteinExistence type="predicted"/>
<evidence type="ECO:0000313" key="2">
    <source>
        <dbReference type="EMBL" id="CAG9532102.1"/>
    </source>
</evidence>
<accession>A0A8J2MKE0</accession>